<feature type="region of interest" description="Disordered" evidence="2">
    <location>
        <begin position="104"/>
        <end position="131"/>
    </location>
</feature>
<accession>A0A0N1I2K8</accession>
<gene>
    <name evidence="3" type="ORF">ABL78_1196</name>
</gene>
<feature type="region of interest" description="Disordered" evidence="2">
    <location>
        <begin position="287"/>
        <end position="312"/>
    </location>
</feature>
<dbReference type="OMA" id="MYPPDGI"/>
<dbReference type="Proteomes" id="UP000038009">
    <property type="component" value="Unassembled WGS sequence"/>
</dbReference>
<feature type="coiled-coil region" evidence="1">
    <location>
        <begin position="235"/>
        <end position="286"/>
    </location>
</feature>
<evidence type="ECO:0000256" key="2">
    <source>
        <dbReference type="SAM" id="MobiDB-lite"/>
    </source>
</evidence>
<evidence type="ECO:0000313" key="3">
    <source>
        <dbReference type="EMBL" id="KPI89703.1"/>
    </source>
</evidence>
<dbReference type="EMBL" id="LJSK01000018">
    <property type="protein sequence ID" value="KPI89703.1"/>
    <property type="molecule type" value="Genomic_DNA"/>
</dbReference>
<reference evidence="3 4" key="1">
    <citation type="journal article" date="2015" name="PLoS Pathog.">
        <title>Leptomonas seymouri: Adaptations to the Dixenous Life Cycle Analyzed by Genome Sequencing, Transcriptome Profiling and Co-infection with Leishmania donovani.</title>
        <authorList>
            <person name="Kraeva N."/>
            <person name="Butenko A."/>
            <person name="Hlavacova J."/>
            <person name="Kostygov A."/>
            <person name="Myskova J."/>
            <person name="Grybchuk D."/>
            <person name="Lestinova T."/>
            <person name="Votypka J."/>
            <person name="Volf P."/>
            <person name="Opperdoes F."/>
            <person name="Flegontov P."/>
            <person name="Lukes J."/>
            <person name="Yurchenko V."/>
        </authorList>
    </citation>
    <scope>NUCLEOTIDE SEQUENCE [LARGE SCALE GENOMIC DNA]</scope>
    <source>
        <strain evidence="3 4">ATCC 30220</strain>
    </source>
</reference>
<evidence type="ECO:0000313" key="4">
    <source>
        <dbReference type="Proteomes" id="UP000038009"/>
    </source>
</evidence>
<keyword evidence="1" id="KW-0175">Coiled coil</keyword>
<feature type="region of interest" description="Disordered" evidence="2">
    <location>
        <begin position="147"/>
        <end position="168"/>
    </location>
</feature>
<comment type="caution">
    <text evidence="3">The sequence shown here is derived from an EMBL/GenBank/DDBJ whole genome shotgun (WGS) entry which is preliminary data.</text>
</comment>
<evidence type="ECO:0000256" key="1">
    <source>
        <dbReference type="SAM" id="Coils"/>
    </source>
</evidence>
<dbReference type="VEuPathDB" id="TriTrypDB:Lsey_0018_0330"/>
<proteinExistence type="predicted"/>
<sequence length="384" mass="42674">MYKQRDNEYYPPMTSDPSGSGIVSSTLAAPSNAINSDDSTNINAFAGPAVAAGSRKRGRDIRGLERFRSVVYGENGFRRLHAMAERNPILMYPPEGIEEARARVADRQREAQERRQQQLQPCSNPLGGDKGEEDVFALFEERRAAEEQQDTLPGTALPEGASAEPSAPLPQRLASLAALRNDEALAKSHHKQLDSFLRLVYELNHVSFVKLPMEDTLQLLSRCGKEAVAHVVEYETQLRLKRQARLRELAELQEEKNKLAKRRMAVEEAEEARLLAAAEQRQAELELLEPDHTTDQQPSADGSVEVRSMHTRAASPQVHFAFDEKVKEEADVKETDLVQTVVRADRRLPVVGEDEGNPDGEHNDEHLLGISSSTPALDAHPPTS</sequence>
<feature type="compositionally biased region" description="Basic and acidic residues" evidence="2">
    <location>
        <begin position="104"/>
        <end position="116"/>
    </location>
</feature>
<organism evidence="3 4">
    <name type="scientific">Leptomonas seymouri</name>
    <dbReference type="NCBI Taxonomy" id="5684"/>
    <lineage>
        <taxon>Eukaryota</taxon>
        <taxon>Discoba</taxon>
        <taxon>Euglenozoa</taxon>
        <taxon>Kinetoplastea</taxon>
        <taxon>Metakinetoplastina</taxon>
        <taxon>Trypanosomatida</taxon>
        <taxon>Trypanosomatidae</taxon>
        <taxon>Leishmaniinae</taxon>
        <taxon>Leptomonas</taxon>
    </lineage>
</organism>
<dbReference type="OrthoDB" id="243277at2759"/>
<feature type="region of interest" description="Disordered" evidence="2">
    <location>
        <begin position="1"/>
        <end position="24"/>
    </location>
</feature>
<dbReference type="AlphaFoldDB" id="A0A0N1I2K8"/>
<feature type="compositionally biased region" description="Polar residues" evidence="2">
    <location>
        <begin position="15"/>
        <end position="24"/>
    </location>
</feature>
<keyword evidence="4" id="KW-1185">Reference proteome</keyword>
<name>A0A0N1I2K8_LEPSE</name>
<feature type="region of interest" description="Disordered" evidence="2">
    <location>
        <begin position="345"/>
        <end position="384"/>
    </location>
</feature>
<protein>
    <submittedName>
        <fullName evidence="3">Uncharacterized protein</fullName>
    </submittedName>
</protein>